<evidence type="ECO:0000256" key="1">
    <source>
        <dbReference type="ARBA" id="ARBA00004167"/>
    </source>
</evidence>
<dbReference type="SMART" id="SM00580">
    <property type="entry name" value="PUG"/>
    <property type="match status" value="1"/>
</dbReference>
<dbReference type="GO" id="GO:0004521">
    <property type="term" value="F:RNA endonuclease activity"/>
    <property type="evidence" value="ECO:0007669"/>
    <property type="project" value="InterPro"/>
</dbReference>
<name>A0A9P4WX96_9PLEO</name>
<dbReference type="SUPFAM" id="SSF50998">
    <property type="entry name" value="Quinoprotein alcohol dehydrogenase-like"/>
    <property type="match status" value="1"/>
</dbReference>
<feature type="domain" description="KEN" evidence="16">
    <location>
        <begin position="1083"/>
        <end position="1217"/>
    </location>
</feature>
<organism evidence="17 18">
    <name type="scientific">Didymella heteroderae</name>
    <dbReference type="NCBI Taxonomy" id="1769908"/>
    <lineage>
        <taxon>Eukaryota</taxon>
        <taxon>Fungi</taxon>
        <taxon>Dikarya</taxon>
        <taxon>Ascomycota</taxon>
        <taxon>Pezizomycotina</taxon>
        <taxon>Dothideomycetes</taxon>
        <taxon>Pleosporomycetidae</taxon>
        <taxon>Pleosporales</taxon>
        <taxon>Pleosporineae</taxon>
        <taxon>Didymellaceae</taxon>
        <taxon>Didymella</taxon>
    </lineage>
</organism>
<dbReference type="GO" id="GO:1990604">
    <property type="term" value="C:IRE1-TRAF2-ASK1 complex"/>
    <property type="evidence" value="ECO:0007669"/>
    <property type="project" value="TreeGrafter"/>
</dbReference>
<dbReference type="PANTHER" id="PTHR13954:SF6">
    <property type="entry name" value="NON-SPECIFIC SERINE_THREONINE PROTEIN KINASE"/>
    <property type="match status" value="1"/>
</dbReference>
<evidence type="ECO:0000313" key="18">
    <source>
        <dbReference type="Proteomes" id="UP000758155"/>
    </source>
</evidence>
<dbReference type="Gene3D" id="1.10.510.10">
    <property type="entry name" value="Transferase(Phosphotransferase) domain 1"/>
    <property type="match status" value="1"/>
</dbReference>
<evidence type="ECO:0000256" key="3">
    <source>
        <dbReference type="ARBA" id="ARBA00022527"/>
    </source>
</evidence>
<comment type="caution">
    <text evidence="17">The sequence shown here is derived from an EMBL/GenBank/DDBJ whole genome shotgun (WGS) entry which is preliminary data.</text>
</comment>
<keyword evidence="5" id="KW-0812">Transmembrane</keyword>
<dbReference type="Pfam" id="PF06479">
    <property type="entry name" value="Ribonuc_2-5A"/>
    <property type="match status" value="1"/>
</dbReference>
<evidence type="ECO:0000256" key="7">
    <source>
        <dbReference type="ARBA" id="ARBA00022741"/>
    </source>
</evidence>
<evidence type="ECO:0000256" key="4">
    <source>
        <dbReference type="ARBA" id="ARBA00022679"/>
    </source>
</evidence>
<feature type="region of interest" description="Disordered" evidence="13">
    <location>
        <begin position="967"/>
        <end position="992"/>
    </location>
</feature>
<dbReference type="AlphaFoldDB" id="A0A9P4WX96"/>
<feature type="compositionally biased region" description="Polar residues" evidence="13">
    <location>
        <begin position="47"/>
        <end position="57"/>
    </location>
</feature>
<dbReference type="GO" id="GO:0004674">
    <property type="term" value="F:protein serine/threonine kinase activity"/>
    <property type="evidence" value="ECO:0007669"/>
    <property type="project" value="UniProtKB-KW"/>
</dbReference>
<dbReference type="Proteomes" id="UP000758155">
    <property type="component" value="Unassembled WGS sequence"/>
</dbReference>
<evidence type="ECO:0000259" key="16">
    <source>
        <dbReference type="PROSITE" id="PS51392"/>
    </source>
</evidence>
<dbReference type="GO" id="GO:0006397">
    <property type="term" value="P:mRNA processing"/>
    <property type="evidence" value="ECO:0007669"/>
    <property type="project" value="InterPro"/>
</dbReference>
<keyword evidence="10" id="KW-1133">Transmembrane helix</keyword>
<dbReference type="PROSITE" id="PS50011">
    <property type="entry name" value="PROTEIN_KINASE_DOM"/>
    <property type="match status" value="1"/>
</dbReference>
<evidence type="ECO:0000256" key="2">
    <source>
        <dbReference type="ARBA" id="ARBA00012513"/>
    </source>
</evidence>
<evidence type="ECO:0000256" key="14">
    <source>
        <dbReference type="SAM" id="SignalP"/>
    </source>
</evidence>
<protein>
    <recommendedName>
        <fullName evidence="2">non-specific serine/threonine protein kinase</fullName>
        <ecNumber evidence="2">2.7.11.1</ecNumber>
    </recommendedName>
</protein>
<feature type="signal peptide" evidence="14">
    <location>
        <begin position="1"/>
        <end position="31"/>
    </location>
</feature>
<keyword evidence="3" id="KW-0723">Serine/threonine-protein kinase</keyword>
<evidence type="ECO:0000313" key="17">
    <source>
        <dbReference type="EMBL" id="KAF3044646.1"/>
    </source>
</evidence>
<dbReference type="InterPro" id="IPR011009">
    <property type="entry name" value="Kinase-like_dom_sf"/>
</dbReference>
<reference evidence="17" key="1">
    <citation type="submission" date="2019-04" db="EMBL/GenBank/DDBJ databases">
        <title>Sequencing of skin fungus with MAO and IRED activity.</title>
        <authorList>
            <person name="Marsaioli A.J."/>
            <person name="Bonatto J.M.C."/>
            <person name="Reis Junior O."/>
        </authorList>
    </citation>
    <scope>NUCLEOTIDE SEQUENCE</scope>
    <source>
        <strain evidence="17">28M1</strain>
    </source>
</reference>
<dbReference type="SMART" id="SM00220">
    <property type="entry name" value="S_TKc"/>
    <property type="match status" value="1"/>
</dbReference>
<dbReference type="EMBL" id="SWKV01000008">
    <property type="protein sequence ID" value="KAF3044646.1"/>
    <property type="molecule type" value="Genomic_DNA"/>
</dbReference>
<dbReference type="InterPro" id="IPR010513">
    <property type="entry name" value="KEN_dom"/>
</dbReference>
<evidence type="ECO:0000256" key="13">
    <source>
        <dbReference type="SAM" id="MobiDB-lite"/>
    </source>
</evidence>
<comment type="catalytic activity">
    <reaction evidence="12">
        <text>L-seryl-[protein] + ATP = O-phospho-L-seryl-[protein] + ADP + H(+)</text>
        <dbReference type="Rhea" id="RHEA:17989"/>
        <dbReference type="Rhea" id="RHEA-COMP:9863"/>
        <dbReference type="Rhea" id="RHEA-COMP:11604"/>
        <dbReference type="ChEBI" id="CHEBI:15378"/>
        <dbReference type="ChEBI" id="CHEBI:29999"/>
        <dbReference type="ChEBI" id="CHEBI:30616"/>
        <dbReference type="ChEBI" id="CHEBI:83421"/>
        <dbReference type="ChEBI" id="CHEBI:456216"/>
        <dbReference type="EC" id="2.7.11.1"/>
    </reaction>
    <physiologicalReaction direction="left-to-right" evidence="12">
        <dbReference type="Rhea" id="RHEA:17990"/>
    </physiologicalReaction>
</comment>
<evidence type="ECO:0000256" key="12">
    <source>
        <dbReference type="ARBA" id="ARBA00048977"/>
    </source>
</evidence>
<sequence length="1220" mass="136071">MPRPRRPPGAGLTLTTLLAIVILGPSLLAVAQQQQQPPRSVLAHTIHPNQGKSTHAQESAGRVARHRPNSPVFAQDESALATHVSSAPAVSAVGAPSAANAATGALAPSARSLQDWEVEDFVLLATVDGRIHARDRYTGQEIWELTGQPMLETMYNGNGSDDAGRLQDQPFVWIVEPKEDGALYFLTPGPYPALHRLGMTVKQLANMAPYSSEDPALPVVYNVEKSTFMLVVEAASGKIKKSFSPSGSYSVDDESCAPKGRDYFHAREHECSGSINLGQTQYTISIHNKQTNEHICTIKYAEWAPNNRDRDLQIQYSSTMDNQYIYSRYNGQVMALDHNRLGKSRGKPVFTQNLPYPVARVFDVARPTNDDSPEPALILLPQPAGKVGSEERAKHVWLNTTDTGAWYALSEQNYPVVTDGAPDAPCYEYKDLLDWDGPHSLPDQQNLVGVHKLDQKLETPSRYLAIAAPTAYHAEEGQPVSRPPETSPMERPAIDPPPRTETMIETRAAAVYTILLCFLVMAGTVSAMKYSPPLDKLVALFNKPPPEVRKVKETPITFSSPTISEAEFKPDGQADYKPEMQQEAQQEAVPEGNTQIKLETTPEATPENKTMETTPLAEPALEAVSHPQPAPEATMEAPAVPEAKEKKVVSFDIPEDDEADLSLSRTTTIEQSSPTEGDSDDATPVPAEKTSSAANDITDSTAQDSNGALATPTKKKKTHRGKRGGRKLNKNQQKEEDDVDRIVDAAKKLDPSPTLHPDEVTMNGDDMQDVSNIKRIGKLTIDQDKLLGNGSGGTFVFEGKWNDRDVAIKRMLPQYFGLAEQEVKLLQESDLHPNVIRYFDDEKDENFLYIAVEMCQASLFDLFRDGRPGEDLTDAQRRLVNEINRDVPRTLYQLANGLNHLHSLRIIHRDIKPQNILIAYPQRTQNKGPRLVISDFGLCKTLPDNVSTLIGTTGNAGTVGWKAPELISQPRDVDRGSSTGYSRDSSTSTDPVAQGVKRAVDIFSLGCVFYYVLTNGSHPFDDEEGWMQMREYNIKKEKANLEGLRLGDDSEEPYWLIQWMLKTRPEDRPTALQVMNHPFFWSAEKRLNFLCDCSDHWEREPRDPPSNHLTILEDWAEEILDHRMNFLAKLDKAFIDSLGKQRKYTGDRILDLLRALRNKKNHYEDMDENVKAKVGPLPHGYLRYWTTKFPTLLMSCYEAVQQCGLQDAPRFRPYFEGQTM</sequence>
<dbReference type="FunFam" id="3.30.200.20:FF:000077">
    <property type="entry name" value="Putative Serine/threonine-protein kinase/endoribonuclease IRE1"/>
    <property type="match status" value="1"/>
</dbReference>
<feature type="compositionally biased region" description="Basic residues" evidence="13">
    <location>
        <begin position="713"/>
        <end position="729"/>
    </location>
</feature>
<dbReference type="CDD" id="cd09769">
    <property type="entry name" value="Luminal_IRE1"/>
    <property type="match status" value="1"/>
</dbReference>
<gene>
    <name evidence="17" type="primary">IRE1</name>
    <name evidence="17" type="ORF">E8E12_007089</name>
</gene>
<feature type="compositionally biased region" description="Polar residues" evidence="13">
    <location>
        <begin position="689"/>
        <end position="708"/>
    </location>
</feature>
<dbReference type="InterPro" id="IPR000719">
    <property type="entry name" value="Prot_kinase_dom"/>
</dbReference>
<accession>A0A9P4WX96</accession>
<feature type="region of interest" description="Disordered" evidence="13">
    <location>
        <begin position="45"/>
        <end position="67"/>
    </location>
</feature>
<dbReference type="GO" id="GO:0070059">
    <property type="term" value="P:intrinsic apoptotic signaling pathway in response to endoplasmic reticulum stress"/>
    <property type="evidence" value="ECO:0007669"/>
    <property type="project" value="TreeGrafter"/>
</dbReference>
<evidence type="ECO:0000256" key="6">
    <source>
        <dbReference type="ARBA" id="ARBA00022729"/>
    </source>
</evidence>
<dbReference type="InterPro" id="IPR045133">
    <property type="entry name" value="IRE1/2-like"/>
</dbReference>
<dbReference type="GO" id="GO:0005524">
    <property type="term" value="F:ATP binding"/>
    <property type="evidence" value="ECO:0007669"/>
    <property type="project" value="UniProtKB-KW"/>
</dbReference>
<dbReference type="InterPro" id="IPR011047">
    <property type="entry name" value="Quinoprotein_ADH-like_sf"/>
</dbReference>
<feature type="domain" description="Protein kinase" evidence="15">
    <location>
        <begin position="781"/>
        <end position="1080"/>
    </location>
</feature>
<feature type="compositionally biased region" description="Polar residues" evidence="13">
    <location>
        <begin position="663"/>
        <end position="676"/>
    </location>
</feature>
<comment type="catalytic activity">
    <reaction evidence="11">
        <text>L-threonyl-[protein] + ATP = O-phospho-L-threonyl-[protein] + ADP + H(+)</text>
        <dbReference type="Rhea" id="RHEA:46608"/>
        <dbReference type="Rhea" id="RHEA-COMP:11060"/>
        <dbReference type="Rhea" id="RHEA-COMP:11605"/>
        <dbReference type="ChEBI" id="CHEBI:15378"/>
        <dbReference type="ChEBI" id="CHEBI:30013"/>
        <dbReference type="ChEBI" id="CHEBI:30616"/>
        <dbReference type="ChEBI" id="CHEBI:61977"/>
        <dbReference type="ChEBI" id="CHEBI:456216"/>
        <dbReference type="EC" id="2.7.11.1"/>
    </reaction>
    <physiologicalReaction direction="left-to-right" evidence="11">
        <dbReference type="Rhea" id="RHEA:46609"/>
    </physiologicalReaction>
</comment>
<dbReference type="InterPro" id="IPR038357">
    <property type="entry name" value="KEN_sf"/>
</dbReference>
<feature type="region of interest" description="Disordered" evidence="13">
    <location>
        <begin position="561"/>
        <end position="739"/>
    </location>
</feature>
<dbReference type="Pfam" id="PF00069">
    <property type="entry name" value="Pkinase"/>
    <property type="match status" value="1"/>
</dbReference>
<dbReference type="GO" id="GO:0051082">
    <property type="term" value="F:unfolded protein binding"/>
    <property type="evidence" value="ECO:0007669"/>
    <property type="project" value="TreeGrafter"/>
</dbReference>
<dbReference type="PROSITE" id="PS00108">
    <property type="entry name" value="PROTEIN_KINASE_ST"/>
    <property type="match status" value="1"/>
</dbReference>
<evidence type="ECO:0000256" key="10">
    <source>
        <dbReference type="ARBA" id="ARBA00022989"/>
    </source>
</evidence>
<feature type="chain" id="PRO_5040492388" description="non-specific serine/threonine protein kinase" evidence="14">
    <location>
        <begin position="32"/>
        <end position="1220"/>
    </location>
</feature>
<feature type="compositionally biased region" description="Basic and acidic residues" evidence="13">
    <location>
        <begin position="566"/>
        <end position="580"/>
    </location>
</feature>
<keyword evidence="6 14" id="KW-0732">Signal</keyword>
<dbReference type="EC" id="2.7.11.1" evidence="2"/>
<dbReference type="SUPFAM" id="SSF56112">
    <property type="entry name" value="Protein kinase-like (PK-like)"/>
    <property type="match status" value="1"/>
</dbReference>
<dbReference type="OrthoDB" id="63989at2759"/>
<keyword evidence="9" id="KW-0067">ATP-binding</keyword>
<evidence type="ECO:0000256" key="8">
    <source>
        <dbReference type="ARBA" id="ARBA00022777"/>
    </source>
</evidence>
<dbReference type="CDD" id="cd13982">
    <property type="entry name" value="STKc_IRE1"/>
    <property type="match status" value="1"/>
</dbReference>
<dbReference type="Gene3D" id="3.30.200.20">
    <property type="entry name" value="Phosphorylase Kinase, domain 1"/>
    <property type="match status" value="1"/>
</dbReference>
<keyword evidence="8 17" id="KW-0418">Kinase</keyword>
<evidence type="ECO:0000259" key="15">
    <source>
        <dbReference type="PROSITE" id="PS50011"/>
    </source>
</evidence>
<keyword evidence="10" id="KW-0472">Membrane</keyword>
<dbReference type="InterPro" id="IPR008271">
    <property type="entry name" value="Ser/Thr_kinase_AS"/>
</dbReference>
<keyword evidence="18" id="KW-1185">Reference proteome</keyword>
<dbReference type="PROSITE" id="PS51392">
    <property type="entry name" value="KEN"/>
    <property type="match status" value="1"/>
</dbReference>
<dbReference type="GO" id="GO:0036498">
    <property type="term" value="P:IRE1-mediated unfolded protein response"/>
    <property type="evidence" value="ECO:0007669"/>
    <property type="project" value="TreeGrafter"/>
</dbReference>
<feature type="region of interest" description="Disordered" evidence="13">
    <location>
        <begin position="474"/>
        <end position="499"/>
    </location>
</feature>
<evidence type="ECO:0000256" key="11">
    <source>
        <dbReference type="ARBA" id="ARBA00048659"/>
    </source>
</evidence>
<keyword evidence="7" id="KW-0547">Nucleotide-binding</keyword>
<dbReference type="CDD" id="cd10422">
    <property type="entry name" value="RNase_Ire1"/>
    <property type="match status" value="1"/>
</dbReference>
<feature type="compositionally biased region" description="Low complexity" evidence="13">
    <location>
        <begin position="976"/>
        <end position="990"/>
    </location>
</feature>
<evidence type="ECO:0000256" key="5">
    <source>
        <dbReference type="ARBA" id="ARBA00022692"/>
    </source>
</evidence>
<dbReference type="PANTHER" id="PTHR13954">
    <property type="entry name" value="IRE1-RELATED"/>
    <property type="match status" value="1"/>
</dbReference>
<comment type="subcellular location">
    <subcellularLocation>
        <location evidence="1">Membrane</location>
        <topology evidence="1">Single-pass membrane protein</topology>
    </subcellularLocation>
</comment>
<keyword evidence="4" id="KW-0808">Transferase</keyword>
<evidence type="ECO:0000256" key="9">
    <source>
        <dbReference type="ARBA" id="ARBA00022840"/>
    </source>
</evidence>
<proteinExistence type="predicted"/>
<dbReference type="Gene3D" id="1.20.1440.180">
    <property type="entry name" value="KEN domain"/>
    <property type="match status" value="1"/>
</dbReference>